<evidence type="ECO:0000256" key="8">
    <source>
        <dbReference type="ARBA" id="ARBA00023242"/>
    </source>
</evidence>
<evidence type="ECO:0000256" key="7">
    <source>
        <dbReference type="ARBA" id="ARBA00023186"/>
    </source>
</evidence>
<proteinExistence type="inferred from homology"/>
<dbReference type="FunFam" id="3.40.50.300:FF:000142">
    <property type="entry name" value="Midasin"/>
    <property type="match status" value="1"/>
</dbReference>
<dbReference type="CDD" id="cd00009">
    <property type="entry name" value="AAA"/>
    <property type="match status" value="1"/>
</dbReference>
<evidence type="ECO:0000256" key="10">
    <source>
        <dbReference type="SAM" id="MobiDB-lite"/>
    </source>
</evidence>
<feature type="compositionally biased region" description="Basic and acidic residues" evidence="10">
    <location>
        <begin position="44"/>
        <end position="66"/>
    </location>
</feature>
<evidence type="ECO:0000256" key="3">
    <source>
        <dbReference type="ARBA" id="ARBA00007188"/>
    </source>
</evidence>
<dbReference type="InterPro" id="IPR040848">
    <property type="entry name" value="AAA_lid_7"/>
</dbReference>
<dbReference type="Pfam" id="PF07728">
    <property type="entry name" value="AAA_5"/>
    <property type="match status" value="4"/>
</dbReference>
<keyword evidence="13" id="KW-1185">Reference proteome</keyword>
<reference evidence="12 13" key="1">
    <citation type="submission" date="2015-08" db="EMBL/GenBank/DDBJ databases">
        <title>Next Generation Sequencing and Analysis of the Genome of Puccinia sorghi L Schw, the Causal Agent of Maize Common Rust.</title>
        <authorList>
            <person name="Rochi L."/>
            <person name="Burguener G."/>
            <person name="Darino M."/>
            <person name="Turjanski A."/>
            <person name="Kreff E."/>
            <person name="Dieguez M.J."/>
            <person name="Sacco F."/>
        </authorList>
    </citation>
    <scope>NUCLEOTIDE SEQUENCE [LARGE SCALE GENOMIC DNA]</scope>
    <source>
        <strain evidence="12 13">RO10H11247</strain>
    </source>
</reference>
<dbReference type="InterPro" id="IPR041190">
    <property type="entry name" value="Midasin_AAA_lid_5"/>
</dbReference>
<evidence type="ECO:0000259" key="11">
    <source>
        <dbReference type="SMART" id="SM00382"/>
    </source>
</evidence>
<keyword evidence="8" id="KW-0539">Nucleus</keyword>
<dbReference type="PANTHER" id="PTHR48103">
    <property type="entry name" value="MIDASIN-RELATED"/>
    <property type="match status" value="1"/>
</dbReference>
<dbReference type="AlphaFoldDB" id="A0A0L6VU90"/>
<evidence type="ECO:0000256" key="9">
    <source>
        <dbReference type="ARBA" id="ARBA00077000"/>
    </source>
</evidence>
<dbReference type="FunFam" id="3.40.50.300:FF:001368">
    <property type="entry name" value="Midasin"/>
    <property type="match status" value="1"/>
</dbReference>
<dbReference type="STRING" id="27349.A0A0L6VU90"/>
<evidence type="ECO:0000313" key="12">
    <source>
        <dbReference type="EMBL" id="KNZ64278.1"/>
    </source>
</evidence>
<dbReference type="InterPro" id="IPR003959">
    <property type="entry name" value="ATPase_AAA_core"/>
</dbReference>
<evidence type="ECO:0000256" key="5">
    <source>
        <dbReference type="ARBA" id="ARBA00022741"/>
    </source>
</evidence>
<dbReference type="SUPFAM" id="SSF52540">
    <property type="entry name" value="P-loop containing nucleoside triphosphate hydrolases"/>
    <property type="match status" value="4"/>
</dbReference>
<keyword evidence="7" id="KW-0143">Chaperone</keyword>
<feature type="domain" description="AAA+ ATPase" evidence="11">
    <location>
        <begin position="652"/>
        <end position="875"/>
    </location>
</feature>
<evidence type="ECO:0000313" key="13">
    <source>
        <dbReference type="Proteomes" id="UP000037035"/>
    </source>
</evidence>
<comment type="subcellular location">
    <subcellularLocation>
        <location evidence="1">Nucleus</location>
        <location evidence="1">Nucleolus</location>
    </subcellularLocation>
    <subcellularLocation>
        <location evidence="2">Nucleus</location>
        <location evidence="2">Nucleoplasm</location>
    </subcellularLocation>
</comment>
<dbReference type="GO" id="GO:0030687">
    <property type="term" value="C:preribosome, large subunit precursor"/>
    <property type="evidence" value="ECO:0007669"/>
    <property type="project" value="TreeGrafter"/>
</dbReference>
<dbReference type="GO" id="GO:0005730">
    <property type="term" value="C:nucleolus"/>
    <property type="evidence" value="ECO:0007669"/>
    <property type="project" value="UniProtKB-SubCell"/>
</dbReference>
<dbReference type="Proteomes" id="UP000037035">
    <property type="component" value="Unassembled WGS sequence"/>
</dbReference>
<evidence type="ECO:0000256" key="2">
    <source>
        <dbReference type="ARBA" id="ARBA00004642"/>
    </source>
</evidence>
<dbReference type="GO" id="GO:0005654">
    <property type="term" value="C:nucleoplasm"/>
    <property type="evidence" value="ECO:0007669"/>
    <property type="project" value="UniProtKB-SubCell"/>
</dbReference>
<dbReference type="GO" id="GO:0000055">
    <property type="term" value="P:ribosomal large subunit export from nucleus"/>
    <property type="evidence" value="ECO:0007669"/>
    <property type="project" value="TreeGrafter"/>
</dbReference>
<gene>
    <name evidence="12" type="ORF">VP01_1047g1</name>
</gene>
<feature type="domain" description="AAA+ ATPase" evidence="11">
    <location>
        <begin position="371"/>
        <end position="521"/>
    </location>
</feature>
<dbReference type="VEuPathDB" id="FungiDB:VP01_1047g1"/>
<dbReference type="OrthoDB" id="2501245at2759"/>
<keyword evidence="5" id="KW-0547">Nucleotide-binding</keyword>
<dbReference type="Pfam" id="PF17867">
    <property type="entry name" value="AAA_lid_7"/>
    <property type="match status" value="1"/>
</dbReference>
<organism evidence="12 13">
    <name type="scientific">Puccinia sorghi</name>
    <dbReference type="NCBI Taxonomy" id="27349"/>
    <lineage>
        <taxon>Eukaryota</taxon>
        <taxon>Fungi</taxon>
        <taxon>Dikarya</taxon>
        <taxon>Basidiomycota</taxon>
        <taxon>Pucciniomycotina</taxon>
        <taxon>Pucciniomycetes</taxon>
        <taxon>Pucciniales</taxon>
        <taxon>Pucciniaceae</taxon>
        <taxon>Puccinia</taxon>
    </lineage>
</organism>
<accession>A0A0L6VU90</accession>
<feature type="non-terminal residue" evidence="12">
    <location>
        <position position="1022"/>
    </location>
</feature>
<dbReference type="SMART" id="SM00382">
    <property type="entry name" value="AAA"/>
    <property type="match status" value="2"/>
</dbReference>
<protein>
    <recommendedName>
        <fullName evidence="4">Midasin</fullName>
    </recommendedName>
    <alternativeName>
        <fullName evidence="9">MIDAS-containing protein</fullName>
    </alternativeName>
</protein>
<dbReference type="Pfam" id="PF17865">
    <property type="entry name" value="AAA_lid_5"/>
    <property type="match status" value="1"/>
</dbReference>
<dbReference type="Pfam" id="PF00004">
    <property type="entry name" value="AAA"/>
    <property type="match status" value="1"/>
</dbReference>
<comment type="similarity">
    <text evidence="3">Belongs to the midasin family.</text>
</comment>
<dbReference type="EMBL" id="LAVV01000532">
    <property type="protein sequence ID" value="KNZ64278.1"/>
    <property type="molecule type" value="Genomic_DNA"/>
</dbReference>
<dbReference type="InterPro" id="IPR011704">
    <property type="entry name" value="ATPase_dyneun-rel_AAA"/>
</dbReference>
<dbReference type="PANTHER" id="PTHR48103:SF2">
    <property type="entry name" value="MIDASIN"/>
    <property type="match status" value="1"/>
</dbReference>
<dbReference type="Gene3D" id="3.40.50.300">
    <property type="entry name" value="P-loop containing nucleotide triphosphate hydrolases"/>
    <property type="match status" value="4"/>
</dbReference>
<keyword evidence="6" id="KW-0067">ATP-binding</keyword>
<evidence type="ECO:0000256" key="6">
    <source>
        <dbReference type="ARBA" id="ARBA00022840"/>
    </source>
</evidence>
<name>A0A0L6VU90_9BASI</name>
<dbReference type="InterPro" id="IPR027417">
    <property type="entry name" value="P-loop_NTPase"/>
</dbReference>
<evidence type="ECO:0000256" key="1">
    <source>
        <dbReference type="ARBA" id="ARBA00004604"/>
    </source>
</evidence>
<dbReference type="InterPro" id="IPR003593">
    <property type="entry name" value="AAA+_ATPase"/>
</dbReference>
<dbReference type="GO" id="GO:0000027">
    <property type="term" value="P:ribosomal large subunit assembly"/>
    <property type="evidence" value="ECO:0007669"/>
    <property type="project" value="TreeGrafter"/>
</dbReference>
<dbReference type="GO" id="GO:0005524">
    <property type="term" value="F:ATP binding"/>
    <property type="evidence" value="ECO:0007669"/>
    <property type="project" value="UniProtKB-KW"/>
</dbReference>
<dbReference type="GO" id="GO:0016887">
    <property type="term" value="F:ATP hydrolysis activity"/>
    <property type="evidence" value="ECO:0007669"/>
    <property type="project" value="InterPro"/>
</dbReference>
<evidence type="ECO:0000256" key="4">
    <source>
        <dbReference type="ARBA" id="ARBA00017143"/>
    </source>
</evidence>
<comment type="caution">
    <text evidence="12">The sequence shown here is derived from an EMBL/GenBank/DDBJ whole genome shotgun (WGS) entry which is preliminary data.</text>
</comment>
<sequence>MHNTFNTSRNHEFVHAIRKAASKKKYIRLVALLRDGIRALSDRLNSKAKPDGRPQLEVEADDSHEPIKRRKTNTARCKTSKSSQARLKISLQDYLFHVNQFEEKFLRSTSNHMRFRFVEGPLVKALQSGDWVLLDEINLGTTETLEALSGLLRHPNASVVLNFRLIGCMNPATDVGKRDLPASLRSKFTELYVQPPDNDREALLNIISQHLGGICASDKRAIADTADCYSAIRTLARNGSLADGTNAPPHYSMRTLSRALTFATDISDSLCLRRALVEGFLMAFVTTLDTKSTEVVYQLIDRHIVQNGKNPKAILFQLPKRPENQDSYIQVGSFWLKKAQVLDESVPTQEYVLTESVKSKIVDLARAVTTGRWPVLIQGPTSSGKTSIVAYIARLTGHPFVRINNHEHTDIQEYIGSYATDPETGRLCFKEGALVRALRQGAWVVLDELNLAPSDVLEALNRLLDDNRELLIPETQEIVKPHPDFMLFATQNPPGLYGGRKVLSRAFRNRFLELHFGDVPTDELEVILCQRCAIAPSHAKKIVQVFAELQRRRQSDKIFEQKHSFVTLRDLFRWGGRGALGYQQLAEDGYMLLAERSRGEEEKETVKQVLEELMNVTINPTNLYQDVALPNSLVATNACKRLFKLVSRCIQFNEPVLLVGDAGSGKTSVCEALSSFANQRLRSINLHRNSEVGDLLGSQRPIRQRAEKIRAALEQLRASLGSLEIGLTFQDETDIDHVISNTEQMLTEKMKSSSDSRAVEKAQAALSQLKKSTALFDWSDGPLIQAMQEGNYVLLDEISLADDSVLERLNSLLEPERSIVLAERGGESLDKMQITAHKSFQIFATMNPGGDFGKRELSPALRNRFTEIWVPLVSDPQDRLAIYCDRLSHKIKSPAGSSFIPSEWAARIISFSDFYSKSPISAHFSARDGLKIGDFMLQKSDPTVTVEAAPKKYSFHAETVAHNAMRIIRALQVPKAVLLEGSPGVGKTSIVEALAKLSGKHLQRINLSDQTDLLDLFGADAP</sequence>
<feature type="region of interest" description="Disordered" evidence="10">
    <location>
        <begin position="44"/>
        <end position="74"/>
    </location>
</feature>